<dbReference type="Proteomes" id="UP000702209">
    <property type="component" value="Unassembled WGS sequence"/>
</dbReference>
<comment type="caution">
    <text evidence="2">The sequence shown here is derived from an EMBL/GenBank/DDBJ whole genome shotgun (WGS) entry which is preliminary data.</text>
</comment>
<dbReference type="InterPro" id="IPR024072">
    <property type="entry name" value="DHFR-like_dom_sf"/>
</dbReference>
<dbReference type="Gene3D" id="3.40.430.10">
    <property type="entry name" value="Dihydrofolate Reductase, subunit A"/>
    <property type="match status" value="1"/>
</dbReference>
<gene>
    <name evidence="2" type="ORF">IU459_27650</name>
</gene>
<protein>
    <submittedName>
        <fullName evidence="2">Dihydrofolate reductase family protein</fullName>
    </submittedName>
</protein>
<evidence type="ECO:0000313" key="3">
    <source>
        <dbReference type="Proteomes" id="UP000702209"/>
    </source>
</evidence>
<evidence type="ECO:0000259" key="1">
    <source>
        <dbReference type="Pfam" id="PF01872"/>
    </source>
</evidence>
<dbReference type="InterPro" id="IPR002734">
    <property type="entry name" value="RibDG_C"/>
</dbReference>
<dbReference type="PANTHER" id="PTHR38011">
    <property type="entry name" value="DIHYDROFOLATE REDUCTASE FAMILY PROTEIN (AFU_ORTHOLOGUE AFUA_8G06820)"/>
    <property type="match status" value="1"/>
</dbReference>
<dbReference type="Pfam" id="PF01872">
    <property type="entry name" value="RibD_C"/>
    <property type="match status" value="1"/>
</dbReference>
<dbReference type="InterPro" id="IPR050765">
    <property type="entry name" value="Riboflavin_Biosynth_HTPR"/>
</dbReference>
<dbReference type="EMBL" id="JADLQX010000025">
    <property type="protein sequence ID" value="MBF6301288.1"/>
    <property type="molecule type" value="Genomic_DNA"/>
</dbReference>
<evidence type="ECO:0000313" key="2">
    <source>
        <dbReference type="EMBL" id="MBF6301288.1"/>
    </source>
</evidence>
<dbReference type="SUPFAM" id="SSF53597">
    <property type="entry name" value="Dihydrofolate reductase-like"/>
    <property type="match status" value="1"/>
</dbReference>
<feature type="domain" description="Bacterial bifunctional deaminase-reductase C-terminal" evidence="1">
    <location>
        <begin position="4"/>
        <end position="181"/>
    </location>
</feature>
<accession>A0ABS0D2G3</accession>
<keyword evidence="3" id="KW-1185">Reference proteome</keyword>
<name>A0ABS0D2G3_9NOCA</name>
<proteinExistence type="predicted"/>
<sequence>MRRIIAAMKISIDGKTEGSQGYADWVDGWSDDYDLTSQVDACVLGGRMYPGYEQYWTTIQNQPDEVHPQSGSVPTPGEIEWAQVARRTPHYVVSNTLTSAKWPNTKFLRGLDELAALKLDRGKDIYLMGGAAITASAIDAGLVDELRLIVYPLIAGEGTGLFATSEKRRAVELRNVEQLPDGRLGLVYEIGHD</sequence>
<organism evidence="2 3">
    <name type="scientific">Nocardia amamiensis</name>
    <dbReference type="NCBI Taxonomy" id="404578"/>
    <lineage>
        <taxon>Bacteria</taxon>
        <taxon>Bacillati</taxon>
        <taxon>Actinomycetota</taxon>
        <taxon>Actinomycetes</taxon>
        <taxon>Mycobacteriales</taxon>
        <taxon>Nocardiaceae</taxon>
        <taxon>Nocardia</taxon>
    </lineage>
</organism>
<reference evidence="2 3" key="1">
    <citation type="submission" date="2020-10" db="EMBL/GenBank/DDBJ databases">
        <title>Identification of Nocardia species via Next-generation sequencing and recognition of intraspecies genetic diversity.</title>
        <authorList>
            <person name="Li P."/>
            <person name="Li P."/>
            <person name="Lu B."/>
        </authorList>
    </citation>
    <scope>NUCLEOTIDE SEQUENCE [LARGE SCALE GENOMIC DNA]</scope>
    <source>
        <strain evidence="2 3">BJ06-0157</strain>
    </source>
</reference>
<dbReference type="PANTHER" id="PTHR38011:SF11">
    <property type="entry name" value="2,5-DIAMINO-6-RIBOSYLAMINO-4(3H)-PYRIMIDINONE 5'-PHOSPHATE REDUCTASE"/>
    <property type="match status" value="1"/>
</dbReference>